<evidence type="ECO:0000313" key="1">
    <source>
        <dbReference type="EMBL" id="SVD34926.1"/>
    </source>
</evidence>
<gene>
    <name evidence="1" type="ORF">METZ01_LOCUS387780</name>
</gene>
<name>A0A382UKX9_9ZZZZ</name>
<proteinExistence type="predicted"/>
<protein>
    <submittedName>
        <fullName evidence="1">Uncharacterized protein</fullName>
    </submittedName>
</protein>
<dbReference type="EMBL" id="UINC01145041">
    <property type="protein sequence ID" value="SVD34926.1"/>
    <property type="molecule type" value="Genomic_DNA"/>
</dbReference>
<reference evidence="1" key="1">
    <citation type="submission" date="2018-05" db="EMBL/GenBank/DDBJ databases">
        <authorList>
            <person name="Lanie J.A."/>
            <person name="Ng W.-L."/>
            <person name="Kazmierczak K.M."/>
            <person name="Andrzejewski T.M."/>
            <person name="Davidsen T.M."/>
            <person name="Wayne K.J."/>
            <person name="Tettelin H."/>
            <person name="Glass J.I."/>
            <person name="Rusch D."/>
            <person name="Podicherti R."/>
            <person name="Tsui H.-C.T."/>
            <person name="Winkler M.E."/>
        </authorList>
    </citation>
    <scope>NUCLEOTIDE SEQUENCE</scope>
</reference>
<accession>A0A382UKX9</accession>
<dbReference type="AlphaFoldDB" id="A0A382UKX9"/>
<sequence length="29" mass="3276">MKKECSSQVVFNIYSSQCYRCYGGGRLPA</sequence>
<organism evidence="1">
    <name type="scientific">marine metagenome</name>
    <dbReference type="NCBI Taxonomy" id="408172"/>
    <lineage>
        <taxon>unclassified sequences</taxon>
        <taxon>metagenomes</taxon>
        <taxon>ecological metagenomes</taxon>
    </lineage>
</organism>